<dbReference type="Gene3D" id="3.90.550.10">
    <property type="entry name" value="Spore Coat Polysaccharide Biosynthesis Protein SpsA, Chain A"/>
    <property type="match status" value="1"/>
</dbReference>
<accession>A0ABT8CVW6</accession>
<dbReference type="RefSeq" id="WP_290364449.1">
    <property type="nucleotide sequence ID" value="NZ_JAUFQU010000001.1"/>
</dbReference>
<reference evidence="5" key="1">
    <citation type="journal article" date="2019" name="Int. J. Syst. Evol. Microbiol.">
        <title>The Global Catalogue of Microorganisms (GCM) 10K type strain sequencing project: providing services to taxonomists for standard genome sequencing and annotation.</title>
        <authorList>
            <consortium name="The Broad Institute Genomics Platform"/>
            <consortium name="The Broad Institute Genome Sequencing Center for Infectious Disease"/>
            <person name="Wu L."/>
            <person name="Ma J."/>
        </authorList>
    </citation>
    <scope>NUCLEOTIDE SEQUENCE [LARGE SCALE GENOMIC DNA]</scope>
    <source>
        <strain evidence="5">CECT 7184</strain>
    </source>
</reference>
<evidence type="ECO:0000259" key="3">
    <source>
        <dbReference type="Pfam" id="PF09835"/>
    </source>
</evidence>
<dbReference type="InterPro" id="IPR001173">
    <property type="entry name" value="Glyco_trans_2-like"/>
</dbReference>
<feature type="domain" description="DUF2062" evidence="3">
    <location>
        <begin position="260"/>
        <end position="392"/>
    </location>
</feature>
<keyword evidence="1" id="KW-1133">Transmembrane helix</keyword>
<dbReference type="Pfam" id="PF09835">
    <property type="entry name" value="DUF2062"/>
    <property type="match status" value="1"/>
</dbReference>
<feature type="domain" description="Glycosyltransferase 2-like" evidence="2">
    <location>
        <begin position="17"/>
        <end position="162"/>
    </location>
</feature>
<dbReference type="EMBL" id="JAUFQU010000001">
    <property type="protein sequence ID" value="MDN3708590.1"/>
    <property type="molecule type" value="Genomic_DNA"/>
</dbReference>
<protein>
    <submittedName>
        <fullName evidence="4">DUF2062 domain-containing protein</fullName>
    </submittedName>
</protein>
<feature type="transmembrane region" description="Helical" evidence="1">
    <location>
        <begin position="311"/>
        <end position="330"/>
    </location>
</feature>
<dbReference type="SUPFAM" id="SSF53448">
    <property type="entry name" value="Nucleotide-diphospho-sugar transferases"/>
    <property type="match status" value="1"/>
</dbReference>
<evidence type="ECO:0000313" key="5">
    <source>
        <dbReference type="Proteomes" id="UP001242368"/>
    </source>
</evidence>
<dbReference type="PANTHER" id="PTHR10859">
    <property type="entry name" value="GLYCOSYL TRANSFERASE"/>
    <property type="match status" value="1"/>
</dbReference>
<dbReference type="InterPro" id="IPR018639">
    <property type="entry name" value="DUF2062"/>
</dbReference>
<evidence type="ECO:0000256" key="1">
    <source>
        <dbReference type="SAM" id="Phobius"/>
    </source>
</evidence>
<comment type="caution">
    <text evidence="4">The sequence shown here is derived from an EMBL/GenBank/DDBJ whole genome shotgun (WGS) entry which is preliminary data.</text>
</comment>
<dbReference type="Proteomes" id="UP001242368">
    <property type="component" value="Unassembled WGS sequence"/>
</dbReference>
<dbReference type="Pfam" id="PF00535">
    <property type="entry name" value="Glycos_transf_2"/>
    <property type="match status" value="1"/>
</dbReference>
<feature type="transmembrane region" description="Helical" evidence="1">
    <location>
        <begin position="274"/>
        <end position="299"/>
    </location>
</feature>
<gene>
    <name evidence="4" type="ORF">QW060_15925</name>
</gene>
<evidence type="ECO:0000259" key="2">
    <source>
        <dbReference type="Pfam" id="PF00535"/>
    </source>
</evidence>
<evidence type="ECO:0000313" key="4">
    <source>
        <dbReference type="EMBL" id="MDN3708590.1"/>
    </source>
</evidence>
<keyword evidence="1" id="KW-0472">Membrane</keyword>
<dbReference type="CDD" id="cd04179">
    <property type="entry name" value="DPM_DPG-synthase_like"/>
    <property type="match status" value="1"/>
</dbReference>
<feature type="transmembrane region" description="Helical" evidence="1">
    <location>
        <begin position="362"/>
        <end position="388"/>
    </location>
</feature>
<organism evidence="4 5">
    <name type="scientific">Paenimyroides ceti</name>
    <dbReference type="NCBI Taxonomy" id="395087"/>
    <lineage>
        <taxon>Bacteria</taxon>
        <taxon>Pseudomonadati</taxon>
        <taxon>Bacteroidota</taxon>
        <taxon>Flavobacteriia</taxon>
        <taxon>Flavobacteriales</taxon>
        <taxon>Flavobacteriaceae</taxon>
        <taxon>Paenimyroides</taxon>
    </lineage>
</organism>
<feature type="transmembrane region" description="Helical" evidence="1">
    <location>
        <begin position="223"/>
        <end position="241"/>
    </location>
</feature>
<dbReference type="InterPro" id="IPR029044">
    <property type="entry name" value="Nucleotide-diphossugar_trans"/>
</dbReference>
<dbReference type="PANTHER" id="PTHR10859:SF91">
    <property type="entry name" value="DOLICHYL-PHOSPHATE BETA-GLUCOSYLTRANSFERASE"/>
    <property type="match status" value="1"/>
</dbReference>
<keyword evidence="5" id="KW-1185">Reference proteome</keyword>
<name>A0ABT8CVW6_9FLAO</name>
<proteinExistence type="predicted"/>
<keyword evidence="1" id="KW-0812">Transmembrane</keyword>
<sequence>MQLQENLSDSIQQLKICILIPTYNNAKTLRRVIQGVLEYTSHIIVVNDGSTDHTSSVLADYPSLEVITLPKNRGKGYALRQGFKKAYLTGYDNVITIDSDGQHYPSDLPVFVNTLKATEEPVLLIGSRNLKQNGVPVKSNFGNRFSNFWFWFETGIKLQDTQSGYRLYPLKYMPKKYFTTKFEFEIEVIVRSAWKGIPVKNIPISVLYDPDERVSHFRPFTDFTRISILNTILVLITLIYIKPRDFVKKLKKKSFKQFIKEDILQSNDTKEVKALSIALGTFIGIAPLWGLQTFLAIFLPSIFRLNKVLSFVFSNISIPPMIPIIIYLSLKTGSLFIASEKGLAFDLDTITLESVADHIAQYLVGSIVLASVTALIFGVMSYCLLTLYSKKSLKDG</sequence>